<dbReference type="CDD" id="cd04220">
    <property type="entry name" value="Halocyanin"/>
    <property type="match status" value="1"/>
</dbReference>
<dbReference type="PANTHER" id="PTHR36507">
    <property type="entry name" value="BLL1555 PROTEIN"/>
    <property type="match status" value="1"/>
</dbReference>
<comment type="caution">
    <text evidence="7">The sequence shown here is derived from an EMBL/GenBank/DDBJ whole genome shotgun (WGS) entry which is preliminary data.</text>
</comment>
<keyword evidence="8" id="KW-1185">Reference proteome</keyword>
<feature type="binding site" evidence="5">
    <location>
        <position position="127"/>
    </location>
    <ligand>
        <name>Cu cation</name>
        <dbReference type="ChEBI" id="CHEBI:23378"/>
    </ligand>
</feature>
<dbReference type="GO" id="GO:0005507">
    <property type="term" value="F:copper ion binding"/>
    <property type="evidence" value="ECO:0007669"/>
    <property type="project" value="InterPro"/>
</dbReference>
<dbReference type="PROSITE" id="PS00196">
    <property type="entry name" value="COPPER_BLUE"/>
    <property type="match status" value="1"/>
</dbReference>
<dbReference type="Pfam" id="PF00127">
    <property type="entry name" value="Copper-bind"/>
    <property type="match status" value="1"/>
</dbReference>
<feature type="binding site" evidence="5">
    <location>
        <position position="71"/>
    </location>
    <ligand>
        <name>Cu cation</name>
        <dbReference type="ChEBI" id="CHEBI:23378"/>
    </ligand>
</feature>
<dbReference type="InterPro" id="IPR000923">
    <property type="entry name" value="BlueCu_1"/>
</dbReference>
<evidence type="ECO:0000259" key="6">
    <source>
        <dbReference type="Pfam" id="PF00127"/>
    </source>
</evidence>
<dbReference type="AlphaFoldDB" id="A0A7W8UBA5"/>
<keyword evidence="1" id="KW-0813">Transport</keyword>
<comment type="cofactor">
    <cofactor evidence="5">
        <name>Cu(2+)</name>
        <dbReference type="ChEBI" id="CHEBI:29036"/>
    </cofactor>
    <text evidence="5">The crystal structure with reduced Cu(1+) has also been determined.</text>
</comment>
<evidence type="ECO:0000313" key="8">
    <source>
        <dbReference type="Proteomes" id="UP000585507"/>
    </source>
</evidence>
<dbReference type="RefSeq" id="WP_026203260.1">
    <property type="nucleotide sequence ID" value="NZ_JACHBK010000005.1"/>
</dbReference>
<sequence>MTVARRDVLSLGGGLVAAVSLSRRDVRAEEVVEIRMKGRADGSQVWFDPIGVLIKPGQMVRWINYNPGNSHTTTAYHPANFGKPLRIPEAAKSWDSDYLLPEESFSNTFTEQGVYDYLCIPHEHAGMVGRIIVGEPEPHGGWMELVAASRGVPDEALKAFPMVEEIMAKRIVRRV</sequence>
<feature type="binding site" evidence="5">
    <location>
        <position position="119"/>
    </location>
    <ligand>
        <name>Cu cation</name>
        <dbReference type="ChEBI" id="CHEBI:23378"/>
    </ligand>
</feature>
<evidence type="ECO:0000256" key="4">
    <source>
        <dbReference type="ARBA" id="ARBA00023008"/>
    </source>
</evidence>
<dbReference type="GO" id="GO:0009055">
    <property type="term" value="F:electron transfer activity"/>
    <property type="evidence" value="ECO:0007669"/>
    <property type="project" value="InterPro"/>
</dbReference>
<feature type="binding site" evidence="5">
    <location>
        <position position="122"/>
    </location>
    <ligand>
        <name>Cu cation</name>
        <dbReference type="ChEBI" id="CHEBI:23378"/>
    </ligand>
</feature>
<dbReference type="InterPro" id="IPR002387">
    <property type="entry name" value="Plastocyanin"/>
</dbReference>
<keyword evidence="2 5" id="KW-0479">Metal-binding</keyword>
<evidence type="ECO:0000256" key="1">
    <source>
        <dbReference type="ARBA" id="ARBA00022448"/>
    </source>
</evidence>
<dbReference type="InterPro" id="IPR028871">
    <property type="entry name" value="BlueCu_1_BS"/>
</dbReference>
<dbReference type="InterPro" id="IPR008972">
    <property type="entry name" value="Cupredoxin"/>
</dbReference>
<keyword evidence="3" id="KW-0249">Electron transport</keyword>
<evidence type="ECO:0000256" key="5">
    <source>
        <dbReference type="PIRSR" id="PIRSR602387-1"/>
    </source>
</evidence>
<accession>A0A7W8UBA5</accession>
<protein>
    <submittedName>
        <fullName evidence="7">Plastocyanin</fullName>
    </submittedName>
</protein>
<dbReference type="Gene3D" id="2.60.40.420">
    <property type="entry name" value="Cupredoxins - blue copper proteins"/>
    <property type="match status" value="1"/>
</dbReference>
<evidence type="ECO:0000313" key="7">
    <source>
        <dbReference type="EMBL" id="MBB5535644.1"/>
    </source>
</evidence>
<evidence type="ECO:0000256" key="3">
    <source>
        <dbReference type="ARBA" id="ARBA00022982"/>
    </source>
</evidence>
<evidence type="ECO:0000256" key="2">
    <source>
        <dbReference type="ARBA" id="ARBA00022723"/>
    </source>
</evidence>
<dbReference type="InterPro" id="IPR052721">
    <property type="entry name" value="ET_Amicyanin"/>
</dbReference>
<reference evidence="7 8" key="1">
    <citation type="submission" date="2020-08" db="EMBL/GenBank/DDBJ databases">
        <title>Genomic Encyclopedia of Type Strains, Phase IV (KMG-V): Genome sequencing to study the core and pangenomes of soil and plant-associated prokaryotes.</title>
        <authorList>
            <person name="Whitman W."/>
        </authorList>
    </citation>
    <scope>NUCLEOTIDE SEQUENCE [LARGE SCALE GENOMIC DNA]</scope>
    <source>
        <strain evidence="7 8">SEMIA 4084</strain>
    </source>
</reference>
<feature type="domain" description="Blue (type 1) copper" evidence="6">
    <location>
        <begin position="37"/>
        <end position="133"/>
    </location>
</feature>
<gene>
    <name evidence="7" type="ORF">GGD55_002348</name>
</gene>
<dbReference type="SUPFAM" id="SSF49503">
    <property type="entry name" value="Cupredoxins"/>
    <property type="match status" value="1"/>
</dbReference>
<dbReference type="PRINTS" id="PR00157">
    <property type="entry name" value="PLASTOCYANIN"/>
</dbReference>
<name>A0A7W8UBA5_9HYPH</name>
<keyword evidence="4 5" id="KW-0186">Copper</keyword>
<proteinExistence type="predicted"/>
<dbReference type="Proteomes" id="UP000585507">
    <property type="component" value="Unassembled WGS sequence"/>
</dbReference>
<dbReference type="PANTHER" id="PTHR36507:SF1">
    <property type="entry name" value="BLL1555 PROTEIN"/>
    <property type="match status" value="1"/>
</dbReference>
<organism evidence="7 8">
    <name type="scientific">Rhizobium giardinii</name>
    <dbReference type="NCBI Taxonomy" id="56731"/>
    <lineage>
        <taxon>Bacteria</taxon>
        <taxon>Pseudomonadati</taxon>
        <taxon>Pseudomonadota</taxon>
        <taxon>Alphaproteobacteria</taxon>
        <taxon>Hyphomicrobiales</taxon>
        <taxon>Rhizobiaceae</taxon>
        <taxon>Rhizobium/Agrobacterium group</taxon>
        <taxon>Rhizobium</taxon>
    </lineage>
</organism>
<dbReference type="EMBL" id="JACHBK010000005">
    <property type="protein sequence ID" value="MBB5535644.1"/>
    <property type="molecule type" value="Genomic_DNA"/>
</dbReference>